<proteinExistence type="predicted"/>
<organism evidence="1 2">
    <name type="scientific">Aspergillus sclerotioniger CBS 115572</name>
    <dbReference type="NCBI Taxonomy" id="1450535"/>
    <lineage>
        <taxon>Eukaryota</taxon>
        <taxon>Fungi</taxon>
        <taxon>Dikarya</taxon>
        <taxon>Ascomycota</taxon>
        <taxon>Pezizomycotina</taxon>
        <taxon>Eurotiomycetes</taxon>
        <taxon>Eurotiomycetidae</taxon>
        <taxon>Eurotiales</taxon>
        <taxon>Aspergillaceae</taxon>
        <taxon>Aspergillus</taxon>
        <taxon>Aspergillus subgen. Circumdati</taxon>
    </lineage>
</organism>
<dbReference type="OrthoDB" id="4509328at2759"/>
<evidence type="ECO:0000313" key="1">
    <source>
        <dbReference type="EMBL" id="PWY81733.1"/>
    </source>
</evidence>
<accession>A0A317W5W9</accession>
<comment type="caution">
    <text evidence="1">The sequence shown here is derived from an EMBL/GenBank/DDBJ whole genome shotgun (WGS) entry which is preliminary data.</text>
</comment>
<reference evidence="1 2" key="1">
    <citation type="submission" date="2016-12" db="EMBL/GenBank/DDBJ databases">
        <title>The genomes of Aspergillus section Nigri reveals drivers in fungal speciation.</title>
        <authorList>
            <consortium name="DOE Joint Genome Institute"/>
            <person name="Vesth T.C."/>
            <person name="Nybo J."/>
            <person name="Theobald S."/>
            <person name="Brandl J."/>
            <person name="Frisvad J.C."/>
            <person name="Nielsen K.F."/>
            <person name="Lyhne E.K."/>
            <person name="Kogle M.E."/>
            <person name="Kuo A."/>
            <person name="Riley R."/>
            <person name="Clum A."/>
            <person name="Nolan M."/>
            <person name="Lipzen A."/>
            <person name="Salamov A."/>
            <person name="Henrissat B."/>
            <person name="Wiebenga A."/>
            <person name="De Vries R.P."/>
            <person name="Grigoriev I.V."/>
            <person name="Mortensen U.H."/>
            <person name="Andersen M.R."/>
            <person name="Baker S.E."/>
        </authorList>
    </citation>
    <scope>NUCLEOTIDE SEQUENCE [LARGE SCALE GENOMIC DNA]</scope>
    <source>
        <strain evidence="1 2">CBS 115572</strain>
    </source>
</reference>
<name>A0A317W5W9_9EURO</name>
<dbReference type="AlphaFoldDB" id="A0A317W5W9"/>
<keyword evidence="2" id="KW-1185">Reference proteome</keyword>
<dbReference type="RefSeq" id="XP_025465801.1">
    <property type="nucleotide sequence ID" value="XM_025615149.1"/>
</dbReference>
<evidence type="ECO:0000313" key="2">
    <source>
        <dbReference type="Proteomes" id="UP000246702"/>
    </source>
</evidence>
<sequence>MECPEHFYYTSPGFPTAVIHERLQFRIGQEPEFISTLALLFDLLSIPYVLVGAASKKIFGDARIIQSFQFLIEDDSMDDALHILRTAGFPQRAKSEADVDYEMPTHCPHALEPGEFFYVPVSGPVADGAYGTHRHICLYTRREYVPALPPIDIRELDSRYYVFSDDEFQLPRAYFRHSTACIEDSRICTCPGPFPLWEGGRYPKSLHPVKIMRPDVWEVLRQRR</sequence>
<dbReference type="Proteomes" id="UP000246702">
    <property type="component" value="Unassembled WGS sequence"/>
</dbReference>
<dbReference type="EMBL" id="MSFK01000020">
    <property type="protein sequence ID" value="PWY81733.1"/>
    <property type="molecule type" value="Genomic_DNA"/>
</dbReference>
<gene>
    <name evidence="1" type="ORF">BO94DRAFT_576656</name>
</gene>
<protein>
    <submittedName>
        <fullName evidence="1">Uncharacterized protein</fullName>
    </submittedName>
</protein>
<dbReference type="GeneID" id="37117292"/>